<proteinExistence type="predicted"/>
<gene>
    <name evidence="2" type="ORF">TIFTF001_051254</name>
</gene>
<evidence type="ECO:0000256" key="1">
    <source>
        <dbReference type="SAM" id="MobiDB-lite"/>
    </source>
</evidence>
<dbReference type="EMBL" id="BTGU01009314">
    <property type="protein sequence ID" value="GMN22809.1"/>
    <property type="molecule type" value="Genomic_DNA"/>
</dbReference>
<reference evidence="2" key="1">
    <citation type="submission" date="2023-07" db="EMBL/GenBank/DDBJ databases">
        <title>draft genome sequence of fig (Ficus carica).</title>
        <authorList>
            <person name="Takahashi T."/>
            <person name="Nishimura K."/>
        </authorList>
    </citation>
    <scope>NUCLEOTIDE SEQUENCE</scope>
</reference>
<feature type="non-terminal residue" evidence="2">
    <location>
        <position position="1"/>
    </location>
</feature>
<name>A0AA88CZT7_FICCA</name>
<dbReference type="Proteomes" id="UP001187192">
    <property type="component" value="Unassembled WGS sequence"/>
</dbReference>
<sequence>RGGAIHHSPLPNGHGGRSPSLNPAPARGAPPGSFAAEQQEIAKTGEISQVRPPWEGG</sequence>
<protein>
    <submittedName>
        <fullName evidence="2">Uncharacterized protein</fullName>
    </submittedName>
</protein>
<evidence type="ECO:0000313" key="3">
    <source>
        <dbReference type="Proteomes" id="UP001187192"/>
    </source>
</evidence>
<feature type="region of interest" description="Disordered" evidence="1">
    <location>
        <begin position="1"/>
        <end position="36"/>
    </location>
</feature>
<dbReference type="AlphaFoldDB" id="A0AA88CZT7"/>
<accession>A0AA88CZT7</accession>
<organism evidence="2 3">
    <name type="scientific">Ficus carica</name>
    <name type="common">Common fig</name>
    <dbReference type="NCBI Taxonomy" id="3494"/>
    <lineage>
        <taxon>Eukaryota</taxon>
        <taxon>Viridiplantae</taxon>
        <taxon>Streptophyta</taxon>
        <taxon>Embryophyta</taxon>
        <taxon>Tracheophyta</taxon>
        <taxon>Spermatophyta</taxon>
        <taxon>Magnoliopsida</taxon>
        <taxon>eudicotyledons</taxon>
        <taxon>Gunneridae</taxon>
        <taxon>Pentapetalae</taxon>
        <taxon>rosids</taxon>
        <taxon>fabids</taxon>
        <taxon>Rosales</taxon>
        <taxon>Moraceae</taxon>
        <taxon>Ficeae</taxon>
        <taxon>Ficus</taxon>
    </lineage>
</organism>
<keyword evidence="3" id="KW-1185">Reference proteome</keyword>
<comment type="caution">
    <text evidence="2">The sequence shown here is derived from an EMBL/GenBank/DDBJ whole genome shotgun (WGS) entry which is preliminary data.</text>
</comment>
<evidence type="ECO:0000313" key="2">
    <source>
        <dbReference type="EMBL" id="GMN22809.1"/>
    </source>
</evidence>